<comment type="similarity">
    <text evidence="1">Belongs to the PPDPF family.</text>
</comment>
<evidence type="ECO:0008006" key="5">
    <source>
        <dbReference type="Google" id="ProtNLM"/>
    </source>
</evidence>
<dbReference type="PANTHER" id="PTHR14572">
    <property type="entry name" value="PANCREATIC PROGENITOR CELL DIFFERENTIATION AND PROLIFERATION FACTOR"/>
    <property type="match status" value="1"/>
</dbReference>
<organism evidence="3 4">
    <name type="scientific">Chloebia gouldiae</name>
    <name type="common">Gouldian finch</name>
    <name type="synonym">Erythrura gouldiae</name>
    <dbReference type="NCBI Taxonomy" id="44316"/>
    <lineage>
        <taxon>Eukaryota</taxon>
        <taxon>Metazoa</taxon>
        <taxon>Chordata</taxon>
        <taxon>Craniata</taxon>
        <taxon>Vertebrata</taxon>
        <taxon>Euteleostomi</taxon>
        <taxon>Archelosauria</taxon>
        <taxon>Archosauria</taxon>
        <taxon>Dinosauria</taxon>
        <taxon>Saurischia</taxon>
        <taxon>Theropoda</taxon>
        <taxon>Coelurosauria</taxon>
        <taxon>Aves</taxon>
        <taxon>Neognathae</taxon>
        <taxon>Neoaves</taxon>
        <taxon>Telluraves</taxon>
        <taxon>Australaves</taxon>
        <taxon>Passeriformes</taxon>
        <taxon>Passeroidea</taxon>
        <taxon>Passeridae</taxon>
        <taxon>Chloebia</taxon>
    </lineage>
</organism>
<sequence>MMAGACRGTPPLALAVPPGVSGADKAAGRSGRAAPRLRPCGASDRRPPCRTACPARSPHTAQPKEGKNFSRSELELNRIKGEGWAGLSRLWVMGRLLRTGWGCNFSQEHPRFRSAQEPRSGTMASIPSSGSLVAMHNYHRRRLSSTSSTSSCSSEFSGEIIPHGPDLPKSDPGQWWASFFFGKTTHPAMTTVSESQQSLGALRVATAPVACGLVAAPGAGQRRQGSESSAGPR</sequence>
<reference evidence="3 4" key="1">
    <citation type="journal article" date="2018" name="Proc. R. Soc. B">
        <title>A non-coding region near Follistatin controls head colour polymorphism in the Gouldian finch.</title>
        <authorList>
            <person name="Toomey M.B."/>
            <person name="Marques C.I."/>
            <person name="Andrade P."/>
            <person name="Araujo P.M."/>
            <person name="Sabatino S."/>
            <person name="Gazda M.A."/>
            <person name="Afonso S."/>
            <person name="Lopes R.J."/>
            <person name="Corbo J.C."/>
            <person name="Carneiro M."/>
        </authorList>
    </citation>
    <scope>NUCLEOTIDE SEQUENCE [LARGE SCALE GENOMIC DNA]</scope>
    <source>
        <strain evidence="3">Red01</strain>
        <tissue evidence="3">Muscle</tissue>
    </source>
</reference>
<name>A0A3L8S713_CHLGU</name>
<evidence type="ECO:0000313" key="3">
    <source>
        <dbReference type="EMBL" id="RLV97529.1"/>
    </source>
</evidence>
<feature type="region of interest" description="Disordered" evidence="2">
    <location>
        <begin position="1"/>
        <end position="69"/>
    </location>
</feature>
<dbReference type="GO" id="GO:0030154">
    <property type="term" value="P:cell differentiation"/>
    <property type="evidence" value="ECO:0007669"/>
    <property type="project" value="InterPro"/>
</dbReference>
<dbReference type="Pfam" id="PF15060">
    <property type="entry name" value="PPDFL"/>
    <property type="match status" value="1"/>
</dbReference>
<dbReference type="InterPro" id="IPR026754">
    <property type="entry name" value="PPDPF"/>
</dbReference>
<keyword evidence="4" id="KW-1185">Reference proteome</keyword>
<dbReference type="EMBL" id="QUSF01000056">
    <property type="protein sequence ID" value="RLV97529.1"/>
    <property type="molecule type" value="Genomic_DNA"/>
</dbReference>
<dbReference type="AlphaFoldDB" id="A0A3L8S713"/>
<evidence type="ECO:0000313" key="4">
    <source>
        <dbReference type="Proteomes" id="UP000276834"/>
    </source>
</evidence>
<dbReference type="PRINTS" id="PR02071">
    <property type="entry name" value="PPDPFACTOR"/>
</dbReference>
<comment type="caution">
    <text evidence="3">The sequence shown here is derived from an EMBL/GenBank/DDBJ whole genome shotgun (WGS) entry which is preliminary data.</text>
</comment>
<evidence type="ECO:0000256" key="2">
    <source>
        <dbReference type="SAM" id="MobiDB-lite"/>
    </source>
</evidence>
<proteinExistence type="inferred from homology"/>
<protein>
    <recommendedName>
        <fullName evidence="5">Pancreatic progenitor cell differentiation and proliferation factor</fullName>
    </recommendedName>
</protein>
<dbReference type="Proteomes" id="UP000276834">
    <property type="component" value="Unassembled WGS sequence"/>
</dbReference>
<accession>A0A3L8S713</accession>
<gene>
    <name evidence="3" type="ORF">DV515_00011712</name>
</gene>
<feature type="compositionally biased region" description="Low complexity" evidence="2">
    <location>
        <begin position="49"/>
        <end position="58"/>
    </location>
</feature>
<dbReference type="OrthoDB" id="9411431at2759"/>
<evidence type="ECO:0000256" key="1">
    <source>
        <dbReference type="ARBA" id="ARBA00006609"/>
    </source>
</evidence>